<accession>A0ABY3TDK3</accession>
<reference evidence="2" key="1">
    <citation type="submission" date="2024-08" db="EMBL/GenBank/DDBJ databases">
        <title>Description of the novel species Clavibacter lycopersicum isolated from tomato seeds.</title>
        <authorList>
            <person name="Arizala E.D."/>
            <person name="Dobhal S."/>
            <person name="Alvarez A."/>
            <person name="Arif M."/>
        </authorList>
    </citation>
    <scope>NUCLEOTIDE SEQUENCE [LARGE SCALE GENOMIC DNA]</scope>
    <source>
        <strain evidence="2">A6099</strain>
    </source>
</reference>
<evidence type="ECO:0000313" key="1">
    <source>
        <dbReference type="EMBL" id="UKF25753.1"/>
    </source>
</evidence>
<dbReference type="RefSeq" id="WP_156032191.1">
    <property type="nucleotide sequence ID" value="NZ_CP083439.1"/>
</dbReference>
<dbReference type="Proteomes" id="UP001649473">
    <property type="component" value="Chromosome"/>
</dbReference>
<sequence>MTAEAAYALPGQETARSAVQAAEAAMTQAGCSTSEPASATLSEQDLARLDTDPTASIVQVGYLCDSQRVDVYFGRSDSVAMQEDTDRLSEHGGGTAVREDPRLDLSSLSSALEAREHVTNRFMVVIFSGRSYLSIQECGMRACDTHGEPVIPDTSFPTPQP</sequence>
<proteinExistence type="predicted"/>
<dbReference type="EMBL" id="CP083439">
    <property type="protein sequence ID" value="UKF25753.1"/>
    <property type="molecule type" value="Genomic_DNA"/>
</dbReference>
<name>A0ABY3TDK3_9MICO</name>
<protein>
    <recommendedName>
        <fullName evidence="3">Lipoprotein</fullName>
    </recommendedName>
</protein>
<organism evidence="1 2">
    <name type="scientific">Clavibacter seminis</name>
    <dbReference type="NCBI Taxonomy" id="2860285"/>
    <lineage>
        <taxon>Bacteria</taxon>
        <taxon>Bacillati</taxon>
        <taxon>Actinomycetota</taxon>
        <taxon>Actinomycetes</taxon>
        <taxon>Micrococcales</taxon>
        <taxon>Microbacteriaceae</taxon>
        <taxon>Clavibacter</taxon>
    </lineage>
</organism>
<evidence type="ECO:0000313" key="2">
    <source>
        <dbReference type="Proteomes" id="UP001649473"/>
    </source>
</evidence>
<gene>
    <name evidence="1" type="ORF">KYT88_03360</name>
</gene>
<evidence type="ECO:0008006" key="3">
    <source>
        <dbReference type="Google" id="ProtNLM"/>
    </source>
</evidence>
<keyword evidence="2" id="KW-1185">Reference proteome</keyword>